<evidence type="ECO:0000256" key="4">
    <source>
        <dbReference type="ARBA" id="ARBA00023136"/>
    </source>
</evidence>
<feature type="transmembrane region" description="Helical" evidence="5">
    <location>
        <begin position="117"/>
        <end position="135"/>
    </location>
</feature>
<evidence type="ECO:0000313" key="7">
    <source>
        <dbReference type="EMBL" id="QCS43581.1"/>
    </source>
</evidence>
<accession>A0A4P8WNG0</accession>
<dbReference type="EMBL" id="CP040330">
    <property type="protein sequence ID" value="QCS43581.1"/>
    <property type="molecule type" value="Genomic_DNA"/>
</dbReference>
<evidence type="ECO:0000256" key="1">
    <source>
        <dbReference type="ARBA" id="ARBA00004141"/>
    </source>
</evidence>
<dbReference type="GeneID" id="40266594"/>
<evidence type="ECO:0000313" key="8">
    <source>
        <dbReference type="Proteomes" id="UP000302218"/>
    </source>
</evidence>
<feature type="transmembrane region" description="Helical" evidence="5">
    <location>
        <begin position="68"/>
        <end position="97"/>
    </location>
</feature>
<evidence type="ECO:0000256" key="5">
    <source>
        <dbReference type="SAM" id="Phobius"/>
    </source>
</evidence>
<keyword evidence="3 5" id="KW-1133">Transmembrane helix</keyword>
<dbReference type="RefSeq" id="WP_138246037.1">
    <property type="nucleotide sequence ID" value="NZ_CP040330.1"/>
</dbReference>
<dbReference type="OrthoDB" id="176401at2157"/>
<gene>
    <name evidence="7" type="ORF">FEJ81_14935</name>
</gene>
<dbReference type="AlphaFoldDB" id="A0A4P8WNG0"/>
<reference evidence="8" key="1">
    <citation type="submission" date="2019-05" db="EMBL/GenBank/DDBJ databases">
        <title>Genome sequence and methylation pattern of the halophilic Archaeon Natrinema versiforme BOL5-4.</title>
        <authorList>
            <person name="DasSarma P."/>
            <person name="Anton B.P."/>
            <person name="DasSarma S.L."/>
            <person name="Martinez F.L."/>
            <person name="Guzman D."/>
            <person name="Roberts R.J."/>
            <person name="DasSarma S."/>
        </authorList>
    </citation>
    <scope>NUCLEOTIDE SEQUENCE [LARGE SCALE GENOMIC DNA]</scope>
    <source>
        <strain evidence="8">BOL5-4</strain>
    </source>
</reference>
<organism evidence="7 8">
    <name type="scientific">Natrinema versiforme</name>
    <dbReference type="NCBI Taxonomy" id="88724"/>
    <lineage>
        <taxon>Archaea</taxon>
        <taxon>Methanobacteriati</taxon>
        <taxon>Methanobacteriota</taxon>
        <taxon>Stenosarchaea group</taxon>
        <taxon>Halobacteria</taxon>
        <taxon>Halobacteriales</taxon>
        <taxon>Natrialbaceae</taxon>
        <taxon>Natrinema</taxon>
    </lineage>
</organism>
<feature type="domain" description="Yip1" evidence="6">
    <location>
        <begin position="14"/>
        <end position="167"/>
    </location>
</feature>
<keyword evidence="4 5" id="KW-0472">Membrane</keyword>
<dbReference type="GO" id="GO:0016020">
    <property type="term" value="C:membrane"/>
    <property type="evidence" value="ECO:0007669"/>
    <property type="project" value="UniProtKB-SubCell"/>
</dbReference>
<sequence length="197" mass="21031">MSILKQWKGVNGYMIRDPGTFFSEYDETHGAGYPLAFMLLSFLATMLPFAALVMLFNLASPADAAIGIVVALIFGIVAWIFGVIEALVAHVIASLFGGRGASLTLEAYAFPTLIRSGLWWLPVIGWATGFYGWYLQIKGLAAFHDISTGKAVVAAVIAVILYIPAVIIIAAVIAAFVLDLGNPPETQPAMLLLDVLA</sequence>
<dbReference type="KEGG" id="nvr:FEJ81_14935"/>
<name>A0A4P8WNG0_9EURY</name>
<dbReference type="InterPro" id="IPR006977">
    <property type="entry name" value="Yip1_dom"/>
</dbReference>
<evidence type="ECO:0000256" key="3">
    <source>
        <dbReference type="ARBA" id="ARBA00022989"/>
    </source>
</evidence>
<feature type="transmembrane region" description="Helical" evidence="5">
    <location>
        <begin position="35"/>
        <end position="56"/>
    </location>
</feature>
<evidence type="ECO:0000256" key="2">
    <source>
        <dbReference type="ARBA" id="ARBA00022692"/>
    </source>
</evidence>
<protein>
    <recommendedName>
        <fullName evidence="6">Yip1 domain-containing protein</fullName>
    </recommendedName>
</protein>
<dbReference type="Pfam" id="PF04893">
    <property type="entry name" value="Yip1"/>
    <property type="match status" value="1"/>
</dbReference>
<comment type="subcellular location">
    <subcellularLocation>
        <location evidence="1">Membrane</location>
        <topology evidence="1">Multi-pass membrane protein</topology>
    </subcellularLocation>
</comment>
<evidence type="ECO:0000259" key="6">
    <source>
        <dbReference type="Pfam" id="PF04893"/>
    </source>
</evidence>
<proteinExistence type="predicted"/>
<dbReference type="Proteomes" id="UP000302218">
    <property type="component" value="Chromosome"/>
</dbReference>
<feature type="transmembrane region" description="Helical" evidence="5">
    <location>
        <begin position="151"/>
        <end position="178"/>
    </location>
</feature>
<keyword evidence="2 5" id="KW-0812">Transmembrane</keyword>